<dbReference type="RefSeq" id="WP_145713881.1">
    <property type="nucleotide sequence ID" value="NZ_BAAAFY010000001.1"/>
</dbReference>
<dbReference type="Pfam" id="PF13630">
    <property type="entry name" value="SdpI"/>
    <property type="match status" value="1"/>
</dbReference>
<proteinExistence type="predicted"/>
<dbReference type="Proteomes" id="UP000316778">
    <property type="component" value="Unassembled WGS sequence"/>
</dbReference>
<feature type="transmembrane region" description="Helical" evidence="1">
    <location>
        <begin position="88"/>
        <end position="106"/>
    </location>
</feature>
<dbReference type="EMBL" id="VLLG01000003">
    <property type="protein sequence ID" value="TWI88468.1"/>
    <property type="molecule type" value="Genomic_DNA"/>
</dbReference>
<reference evidence="2 3" key="1">
    <citation type="journal article" date="2013" name="Stand. Genomic Sci.">
        <title>Genomic Encyclopedia of Type Strains, Phase I: The one thousand microbial genomes (KMG-I) project.</title>
        <authorList>
            <person name="Kyrpides N.C."/>
            <person name="Woyke T."/>
            <person name="Eisen J.A."/>
            <person name="Garrity G."/>
            <person name="Lilburn T.G."/>
            <person name="Beck B.J."/>
            <person name="Whitman W.B."/>
            <person name="Hugenholtz P."/>
            <person name="Klenk H.P."/>
        </authorList>
    </citation>
    <scope>NUCLEOTIDE SEQUENCE [LARGE SCALE GENOMIC DNA]</scope>
    <source>
        <strain evidence="2 3">DSM 13484</strain>
    </source>
</reference>
<dbReference type="AlphaFoldDB" id="A0A562T5C0"/>
<evidence type="ECO:0000313" key="3">
    <source>
        <dbReference type="Proteomes" id="UP000316778"/>
    </source>
</evidence>
<dbReference type="OrthoDB" id="3173919at2"/>
<sequence length="139" mass="15962">MKTFLHSTYCNASLLAGLAFLFMGYFIRRYPPKSIRTWYGYRSFYSTQNQETWHAANAYAAHISRRIGLLLFVFGIACAIFFTAQTELFFYVTISPVVIGALYMVGYTEWKLGQDFDEDGKLRNSKSQKPNSKPQAGHQ</sequence>
<keyword evidence="1" id="KW-0812">Transmembrane</keyword>
<feature type="transmembrane region" description="Helical" evidence="1">
    <location>
        <begin position="6"/>
        <end position="27"/>
    </location>
</feature>
<evidence type="ECO:0000256" key="1">
    <source>
        <dbReference type="SAM" id="Phobius"/>
    </source>
</evidence>
<keyword evidence="1" id="KW-0472">Membrane</keyword>
<gene>
    <name evidence="2" type="ORF">LX66_2553</name>
</gene>
<dbReference type="InterPro" id="IPR025962">
    <property type="entry name" value="SdpI/YhfL"/>
</dbReference>
<evidence type="ECO:0000313" key="2">
    <source>
        <dbReference type="EMBL" id="TWI88468.1"/>
    </source>
</evidence>
<keyword evidence="1" id="KW-1133">Transmembrane helix</keyword>
<keyword evidence="3" id="KW-1185">Reference proteome</keyword>
<accession>A0A562T5C0</accession>
<feature type="transmembrane region" description="Helical" evidence="1">
    <location>
        <begin position="63"/>
        <end position="82"/>
    </location>
</feature>
<comment type="caution">
    <text evidence="2">The sequence shown here is derived from an EMBL/GenBank/DDBJ whole genome shotgun (WGS) entry which is preliminary data.</text>
</comment>
<protein>
    <submittedName>
        <fullName evidence="2">SdpI/YhfL family protein</fullName>
    </submittedName>
</protein>
<organism evidence="2 3">
    <name type="scientific">Chitinophaga japonensis</name>
    <name type="common">Flexibacter japonensis</name>
    <dbReference type="NCBI Taxonomy" id="104662"/>
    <lineage>
        <taxon>Bacteria</taxon>
        <taxon>Pseudomonadati</taxon>
        <taxon>Bacteroidota</taxon>
        <taxon>Chitinophagia</taxon>
        <taxon>Chitinophagales</taxon>
        <taxon>Chitinophagaceae</taxon>
        <taxon>Chitinophaga</taxon>
    </lineage>
</organism>
<name>A0A562T5C0_CHIJA</name>